<evidence type="ECO:0008006" key="3">
    <source>
        <dbReference type="Google" id="ProtNLM"/>
    </source>
</evidence>
<sequence length="65" mass="7131">MLSFFTNIPPCLSSMEACASAHFWVGKLMSMGHNIKLMAPQFVKPYVKTNKHDAADAEAICEAVT</sequence>
<accession>C5BGW7</accession>
<dbReference type="KEGG" id="eic:NT01EI_1869"/>
<reference evidence="1 2" key="2">
    <citation type="journal article" date="2012" name="J. Bacteriol.">
        <title>Genome Sequence of Edwardsiella ictaluri 93-146, a Strain Associated with a Natural Channel Catfish Outbreak of Enteric Septicemia of Catfish.</title>
        <authorList>
            <person name="Williams M.L."/>
            <person name="Gillaspy A.F."/>
            <person name="Dyer D.W."/>
            <person name="Thune R.L."/>
            <person name="Waldbieser G.C."/>
            <person name="Schuster S.C."/>
            <person name="Gipson J."/>
            <person name="Zaitshik J."/>
            <person name="Landry C."/>
            <person name="Banes M.M."/>
            <person name="Lawrence M.L."/>
        </authorList>
    </citation>
    <scope>NUCLEOTIDE SEQUENCE [LARGE SCALE GENOMIC DNA]</scope>
    <source>
        <strain evidence="1 2">93-146</strain>
    </source>
</reference>
<reference evidence="2" key="1">
    <citation type="submission" date="2009-03" db="EMBL/GenBank/DDBJ databases">
        <title>Complete genome sequence of Edwardsiella ictaluri 93-146.</title>
        <authorList>
            <person name="Williams M.L."/>
            <person name="Gillaspy A.F."/>
            <person name="Dyer D.W."/>
            <person name="Thune R.L."/>
            <person name="Waldbieser G.C."/>
            <person name="Schuster S.C."/>
            <person name="Gipson J."/>
            <person name="Zaitshik J."/>
            <person name="Landry C."/>
            <person name="Lawrence M.L."/>
        </authorList>
    </citation>
    <scope>NUCLEOTIDE SEQUENCE [LARGE SCALE GENOMIC DNA]</scope>
    <source>
        <strain evidence="2">93-146</strain>
    </source>
</reference>
<gene>
    <name evidence="1" type="ordered locus">NT01EI_1869</name>
</gene>
<dbReference type="AlphaFoldDB" id="C5BGW7"/>
<evidence type="ECO:0000313" key="1">
    <source>
        <dbReference type="EMBL" id="ACR69045.1"/>
    </source>
</evidence>
<dbReference type="EMBL" id="CP001600">
    <property type="protein sequence ID" value="ACR69045.1"/>
    <property type="molecule type" value="Genomic_DNA"/>
</dbReference>
<dbReference type="HOGENOM" id="CLU_2842827_0_0_6"/>
<name>C5BGW7_EDWI9</name>
<proteinExistence type="predicted"/>
<organism evidence="1 2">
    <name type="scientific">Edwardsiella ictaluri (strain 93-146)</name>
    <dbReference type="NCBI Taxonomy" id="634503"/>
    <lineage>
        <taxon>Bacteria</taxon>
        <taxon>Pseudomonadati</taxon>
        <taxon>Pseudomonadota</taxon>
        <taxon>Gammaproteobacteria</taxon>
        <taxon>Enterobacterales</taxon>
        <taxon>Hafniaceae</taxon>
        <taxon>Edwardsiella</taxon>
    </lineage>
</organism>
<dbReference type="Proteomes" id="UP000001485">
    <property type="component" value="Chromosome"/>
</dbReference>
<protein>
    <recommendedName>
        <fullName evidence="3">Transposase</fullName>
    </recommendedName>
</protein>
<evidence type="ECO:0000313" key="2">
    <source>
        <dbReference type="Proteomes" id="UP000001485"/>
    </source>
</evidence>